<evidence type="ECO:0000256" key="3">
    <source>
        <dbReference type="ARBA" id="ARBA00022764"/>
    </source>
</evidence>
<evidence type="ECO:0000313" key="7">
    <source>
        <dbReference type="Proteomes" id="UP000700248"/>
    </source>
</evidence>
<dbReference type="PANTHER" id="PTHR36307">
    <property type="entry name" value="FLAGELLA BASAL BODY P-RING FORMATION PROTEIN FLGA"/>
    <property type="match status" value="1"/>
</dbReference>
<evidence type="ECO:0000256" key="1">
    <source>
        <dbReference type="ARBA" id="ARBA00004418"/>
    </source>
</evidence>
<dbReference type="GO" id="GO:0042597">
    <property type="term" value="C:periplasmic space"/>
    <property type="evidence" value="ECO:0007669"/>
    <property type="project" value="UniProtKB-SubCell"/>
</dbReference>
<keyword evidence="2 4" id="KW-0732">Signal</keyword>
<feature type="chain" id="PRO_5039757225" description="Flagella basal body P-ring formation protein FlgA" evidence="4">
    <location>
        <begin position="22"/>
        <end position="229"/>
    </location>
</feature>
<evidence type="ECO:0000259" key="5">
    <source>
        <dbReference type="SMART" id="SM00858"/>
    </source>
</evidence>
<dbReference type="CDD" id="cd11614">
    <property type="entry name" value="SAF_CpaB_FlgA_like"/>
    <property type="match status" value="1"/>
</dbReference>
<evidence type="ECO:0000313" key="6">
    <source>
        <dbReference type="EMBL" id="HJH24609.1"/>
    </source>
</evidence>
<keyword evidence="6" id="KW-0282">Flagellum</keyword>
<keyword evidence="6" id="KW-0969">Cilium</keyword>
<keyword evidence="4" id="KW-1005">Bacterial flagellum biogenesis</keyword>
<evidence type="ECO:0000256" key="2">
    <source>
        <dbReference type="ARBA" id="ARBA00022729"/>
    </source>
</evidence>
<organism evidence="6 7">
    <name type="scientific">Paenalcaligenes hominis</name>
    <dbReference type="NCBI Taxonomy" id="643674"/>
    <lineage>
        <taxon>Bacteria</taxon>
        <taxon>Pseudomonadati</taxon>
        <taxon>Pseudomonadota</taxon>
        <taxon>Betaproteobacteria</taxon>
        <taxon>Burkholderiales</taxon>
        <taxon>Alcaligenaceae</taxon>
        <taxon>Paenalcaligenes</taxon>
    </lineage>
</organism>
<dbReference type="EMBL" id="DYTQ01000098">
    <property type="protein sequence ID" value="HJH24609.1"/>
    <property type="molecule type" value="Genomic_DNA"/>
</dbReference>
<reference evidence="6" key="1">
    <citation type="journal article" date="2021" name="PeerJ">
        <title>Extensive microbial diversity within the chicken gut microbiome revealed by metagenomics and culture.</title>
        <authorList>
            <person name="Gilroy R."/>
            <person name="Ravi A."/>
            <person name="Getino M."/>
            <person name="Pursley I."/>
            <person name="Horton D.L."/>
            <person name="Alikhan N.F."/>
            <person name="Baker D."/>
            <person name="Gharbi K."/>
            <person name="Hall N."/>
            <person name="Watson M."/>
            <person name="Adriaenssens E.M."/>
            <person name="Foster-Nyarko E."/>
            <person name="Jarju S."/>
            <person name="Secka A."/>
            <person name="Antonio M."/>
            <person name="Oren A."/>
            <person name="Chaudhuri R.R."/>
            <person name="La Ragione R."/>
            <person name="Hildebrand F."/>
            <person name="Pallen M.J."/>
        </authorList>
    </citation>
    <scope>NUCLEOTIDE SEQUENCE</scope>
    <source>
        <strain evidence="6">CHK175-13533</strain>
    </source>
</reference>
<dbReference type="Proteomes" id="UP000700248">
    <property type="component" value="Unassembled WGS sequence"/>
</dbReference>
<dbReference type="RefSeq" id="WP_276831355.1">
    <property type="nucleotide sequence ID" value="NZ_DYTQ01000098.1"/>
</dbReference>
<dbReference type="Gene3D" id="3.90.1210.10">
    <property type="entry name" value="Antifreeze-like/N-acetylneuraminic acid synthase C-terminal domain"/>
    <property type="match status" value="1"/>
</dbReference>
<protein>
    <recommendedName>
        <fullName evidence="4">Flagella basal body P-ring formation protein FlgA</fullName>
    </recommendedName>
</protein>
<dbReference type="AlphaFoldDB" id="A0A9D2VHM3"/>
<reference evidence="6" key="2">
    <citation type="submission" date="2021-09" db="EMBL/GenBank/DDBJ databases">
        <authorList>
            <person name="Gilroy R."/>
        </authorList>
    </citation>
    <scope>NUCLEOTIDE SEQUENCE</scope>
    <source>
        <strain evidence="6">CHK175-13533</strain>
    </source>
</reference>
<evidence type="ECO:0000256" key="4">
    <source>
        <dbReference type="RuleBase" id="RU362063"/>
    </source>
</evidence>
<feature type="signal peptide" evidence="4">
    <location>
        <begin position="1"/>
        <end position="21"/>
    </location>
</feature>
<dbReference type="InterPro" id="IPR013974">
    <property type="entry name" value="SAF"/>
</dbReference>
<keyword evidence="6" id="KW-0966">Cell projection</keyword>
<dbReference type="Pfam" id="PF13144">
    <property type="entry name" value="ChapFlgA"/>
    <property type="match status" value="1"/>
</dbReference>
<dbReference type="InterPro" id="IPR017585">
    <property type="entry name" value="SAF_FlgA"/>
</dbReference>
<comment type="caution">
    <text evidence="6">The sequence shown here is derived from an EMBL/GenBank/DDBJ whole genome shotgun (WGS) entry which is preliminary data.</text>
</comment>
<dbReference type="InterPro" id="IPR039246">
    <property type="entry name" value="Flagellar_FlgA"/>
</dbReference>
<dbReference type="Pfam" id="PF17656">
    <property type="entry name" value="ChapFlgA_N"/>
    <property type="match status" value="1"/>
</dbReference>
<sequence length="229" mass="24616">MTLKRLPFFLAALVLSTLTFAQSLQNPDEVAEVAEQFLLEQAAAYPGVASVHISPPTIRNQPQCDQLQPVLSSGARLRSRQTLTVHCLAPQPWSLHVQAQITIQGYYYVSNRTLQVGDTLGMDDLIGREGDILRLAPNTIIDPSLAIGYIATQRINAGSVIRSSALRDPQSIQRGQMVRTLARGAGFVATGEGQALQSGSPGSQIQVRVSSGQIITGTVLDAQTVQVLM</sequence>
<accession>A0A9D2VHM3</accession>
<comment type="similarity">
    <text evidence="4">Belongs to the FlgA family.</text>
</comment>
<name>A0A9D2VHM3_9BURK</name>
<dbReference type="GO" id="GO:0044780">
    <property type="term" value="P:bacterial-type flagellum assembly"/>
    <property type="evidence" value="ECO:0007669"/>
    <property type="project" value="InterPro"/>
</dbReference>
<keyword evidence="3 4" id="KW-0574">Periplasm</keyword>
<dbReference type="SMART" id="SM00858">
    <property type="entry name" value="SAF"/>
    <property type="match status" value="1"/>
</dbReference>
<dbReference type="Gene3D" id="2.30.30.760">
    <property type="match status" value="1"/>
</dbReference>
<feature type="domain" description="SAF" evidence="5">
    <location>
        <begin position="105"/>
        <end position="167"/>
    </location>
</feature>
<dbReference type="InterPro" id="IPR041231">
    <property type="entry name" value="FlgA_N"/>
</dbReference>
<comment type="subcellular location">
    <subcellularLocation>
        <location evidence="1 4">Periplasm</location>
    </subcellularLocation>
</comment>
<comment type="function">
    <text evidence="4">Involved in the assembly process of the P-ring formation. It may associate with FlgF on the rod constituting a structure essential for the P-ring assembly or may act as a modulator protein for the P-ring assembly.</text>
</comment>
<dbReference type="PANTHER" id="PTHR36307:SF1">
    <property type="entry name" value="FLAGELLA BASAL BODY P-RING FORMATION PROTEIN FLGA"/>
    <property type="match status" value="1"/>
</dbReference>
<dbReference type="NCBIfam" id="TIGR03170">
    <property type="entry name" value="flgA_cterm"/>
    <property type="match status" value="1"/>
</dbReference>
<proteinExistence type="inferred from homology"/>
<gene>
    <name evidence="6" type="primary">flgA</name>
    <name evidence="6" type="ORF">K8U84_08665</name>
</gene>